<feature type="non-terminal residue" evidence="2">
    <location>
        <position position="1"/>
    </location>
</feature>
<feature type="region of interest" description="Disordered" evidence="1">
    <location>
        <begin position="56"/>
        <end position="85"/>
    </location>
</feature>
<evidence type="ECO:0000313" key="2">
    <source>
        <dbReference type="EMBL" id="JAT65398.1"/>
    </source>
</evidence>
<organism evidence="2">
    <name type="scientific">Anthurium amnicola</name>
    <dbReference type="NCBI Taxonomy" id="1678845"/>
    <lineage>
        <taxon>Eukaryota</taxon>
        <taxon>Viridiplantae</taxon>
        <taxon>Streptophyta</taxon>
        <taxon>Embryophyta</taxon>
        <taxon>Tracheophyta</taxon>
        <taxon>Spermatophyta</taxon>
        <taxon>Magnoliopsida</taxon>
        <taxon>Liliopsida</taxon>
        <taxon>Araceae</taxon>
        <taxon>Pothoideae</taxon>
        <taxon>Potheae</taxon>
        <taxon>Anthurium</taxon>
    </lineage>
</organism>
<dbReference type="AlphaFoldDB" id="A0A1D1ZEV4"/>
<gene>
    <name evidence="2" type="ORF">g.84676</name>
</gene>
<dbReference type="EMBL" id="GDJX01002538">
    <property type="protein sequence ID" value="JAT65398.1"/>
    <property type="molecule type" value="Transcribed_RNA"/>
</dbReference>
<proteinExistence type="predicted"/>
<name>A0A1D1ZEV4_9ARAE</name>
<reference evidence="2" key="1">
    <citation type="submission" date="2015-07" db="EMBL/GenBank/DDBJ databases">
        <title>Transcriptome Assembly of Anthurium amnicola.</title>
        <authorList>
            <person name="Suzuki J."/>
        </authorList>
    </citation>
    <scope>NUCLEOTIDE SEQUENCE</scope>
</reference>
<protein>
    <submittedName>
        <fullName evidence="2">Uncharacterized protein</fullName>
    </submittedName>
</protein>
<accession>A0A1D1ZEV4</accession>
<feature type="non-terminal residue" evidence="2">
    <location>
        <position position="137"/>
    </location>
</feature>
<sequence>VSCQPKKRDSRAKVRESCPDSGLCKTLVAAPPWCSEALPSVRTLRWLQLMAVIAEMEEEPQQQPTTSAGPEALSEASPMDSDDTHVDDALLPILARRGPKGVLEAVVDFLCRRSDAFKAASSVRDLMAVLSAARERE</sequence>
<evidence type="ECO:0000256" key="1">
    <source>
        <dbReference type="SAM" id="MobiDB-lite"/>
    </source>
</evidence>